<dbReference type="Pfam" id="PF13197">
    <property type="entry name" value="DUF4013"/>
    <property type="match status" value="1"/>
</dbReference>
<keyword evidence="1" id="KW-0472">Membrane</keyword>
<evidence type="ECO:0000313" key="3">
    <source>
        <dbReference type="EMBL" id="RZN63081.1"/>
    </source>
</evidence>
<evidence type="ECO:0000256" key="1">
    <source>
        <dbReference type="SAM" id="Phobius"/>
    </source>
</evidence>
<feature type="transmembrane region" description="Helical" evidence="1">
    <location>
        <begin position="155"/>
        <end position="178"/>
    </location>
</feature>
<feature type="transmembrane region" description="Helical" evidence="1">
    <location>
        <begin position="64"/>
        <end position="95"/>
    </location>
</feature>
<keyword evidence="1" id="KW-1133">Transmembrane helix</keyword>
<dbReference type="EMBL" id="RCOS01000160">
    <property type="protein sequence ID" value="RSN72317.1"/>
    <property type="molecule type" value="Genomic_DNA"/>
</dbReference>
<dbReference type="OrthoDB" id="372288at2157"/>
<organism evidence="2 4">
    <name type="scientific">Candidatus Methanodesulfokora washburnensis</name>
    <dbReference type="NCBI Taxonomy" id="2478471"/>
    <lineage>
        <taxon>Archaea</taxon>
        <taxon>Thermoproteota</taxon>
        <taxon>Candidatus Korarchaeia</taxon>
        <taxon>Candidatus Korarchaeia incertae sedis</taxon>
        <taxon>Candidatus Methanodesulfokora</taxon>
    </lineage>
</organism>
<keyword evidence="1" id="KW-0812">Transmembrane</keyword>
<dbReference type="InterPro" id="IPR025098">
    <property type="entry name" value="DUF4013"/>
</dbReference>
<sequence>MNLSDNLNKAASFTGKVFSDIGNLILLIVLNIIPIVNLIVLGYTAKIIRESPDEPPKLSDYGKLFVDGLLVLIAGLIYAIVPLIVIIAGAIMTGFGIGGIGMAPSSALLAVGGLVAVALVLLFIFMILGVMAIGNMIRSGMNFSKIFAFSENWGLIQKIGLGNYLIWYIVIFIVAVILEAIGSVIPWVGGGIVGVFLYLFAGKSLALVLDEVIGSPKPI</sequence>
<evidence type="ECO:0000313" key="2">
    <source>
        <dbReference type="EMBL" id="RSN72317.1"/>
    </source>
</evidence>
<feature type="transmembrane region" description="Helical" evidence="1">
    <location>
        <begin position="24"/>
        <end position="43"/>
    </location>
</feature>
<reference evidence="3 5" key="2">
    <citation type="journal article" date="2019" name="Nat. Microbiol.">
        <title>Wide diversity of methane and short-chain alkane metabolisms in uncultured archaea.</title>
        <authorList>
            <person name="Borrel G."/>
            <person name="Adam P.S."/>
            <person name="McKay L.J."/>
            <person name="Chen L.X."/>
            <person name="Sierra-Garcia I.N."/>
            <person name="Sieber C.M."/>
            <person name="Letourneur Q."/>
            <person name="Ghozlane A."/>
            <person name="Andersen G.L."/>
            <person name="Li W.J."/>
            <person name="Hallam S.J."/>
            <person name="Muyzer G."/>
            <person name="de Oliveira V.M."/>
            <person name="Inskeep W.P."/>
            <person name="Banfield J.F."/>
            <person name="Gribaldo S."/>
        </authorList>
    </citation>
    <scope>NUCLEOTIDE SEQUENCE [LARGE SCALE GENOMIC DNA]</scope>
    <source>
        <strain evidence="3">NM4</strain>
    </source>
</reference>
<dbReference type="EMBL" id="RXII01000025">
    <property type="protein sequence ID" value="RZN63081.1"/>
    <property type="molecule type" value="Genomic_DNA"/>
</dbReference>
<accession>A0A429GEP7</accession>
<keyword evidence="4" id="KW-1185">Reference proteome</keyword>
<gene>
    <name evidence="2" type="ORF">D6D85_14360</name>
    <name evidence="3" type="ORF">EF810_01480</name>
</gene>
<evidence type="ECO:0000313" key="4">
    <source>
        <dbReference type="Proteomes" id="UP000277582"/>
    </source>
</evidence>
<dbReference type="Proteomes" id="UP000316217">
    <property type="component" value="Unassembled WGS sequence"/>
</dbReference>
<dbReference type="AlphaFoldDB" id="A0A429GEP7"/>
<reference evidence="2 4" key="1">
    <citation type="submission" date="2018-10" db="EMBL/GenBank/DDBJ databases">
        <title>Co-occurring genomic capacity for anaerobic methane metabolism and dissimilatory sulfite reduction discovered in the Korarchaeota.</title>
        <authorList>
            <person name="Mckay L.J."/>
            <person name="Dlakic M."/>
            <person name="Fields M.W."/>
            <person name="Delmont T.O."/>
            <person name="Eren A.M."/>
            <person name="Jay Z.J."/>
            <person name="Klingelsmith K.B."/>
            <person name="Rusch D.B."/>
            <person name="Inskeep W.P."/>
        </authorList>
    </citation>
    <scope>NUCLEOTIDE SEQUENCE [LARGE SCALE GENOMIC DNA]</scope>
    <source>
        <strain evidence="2 4">MDKW</strain>
    </source>
</reference>
<name>A0A429GEP7_9CREN</name>
<evidence type="ECO:0000313" key="5">
    <source>
        <dbReference type="Proteomes" id="UP000316217"/>
    </source>
</evidence>
<feature type="transmembrane region" description="Helical" evidence="1">
    <location>
        <begin position="107"/>
        <end position="134"/>
    </location>
</feature>
<comment type="caution">
    <text evidence="2">The sequence shown here is derived from an EMBL/GenBank/DDBJ whole genome shotgun (WGS) entry which is preliminary data.</text>
</comment>
<proteinExistence type="predicted"/>
<feature type="transmembrane region" description="Helical" evidence="1">
    <location>
        <begin position="184"/>
        <end position="201"/>
    </location>
</feature>
<dbReference type="RefSeq" id="WP_125672633.1">
    <property type="nucleotide sequence ID" value="NZ_RCOS01000160.1"/>
</dbReference>
<dbReference type="Proteomes" id="UP000277582">
    <property type="component" value="Unassembled WGS sequence"/>
</dbReference>
<protein>
    <submittedName>
        <fullName evidence="2">DUF4013 domain-containing protein</fullName>
    </submittedName>
</protein>